<evidence type="ECO:0000259" key="2">
    <source>
        <dbReference type="Pfam" id="PF03807"/>
    </source>
</evidence>
<dbReference type="PANTHER" id="PTHR14239:SF10">
    <property type="entry name" value="REDUCTASE"/>
    <property type="match status" value="1"/>
</dbReference>
<keyword evidence="1" id="KW-0560">Oxidoreductase</keyword>
<dbReference type="EMBL" id="JAQFWP010000008">
    <property type="protein sequence ID" value="MDA2804157.1"/>
    <property type="molecule type" value="Genomic_DNA"/>
</dbReference>
<accession>A0ABT4THI4</accession>
<dbReference type="Gene3D" id="3.40.50.720">
    <property type="entry name" value="NAD(P)-binding Rossmann-like Domain"/>
    <property type="match status" value="1"/>
</dbReference>
<dbReference type="Pfam" id="PF03807">
    <property type="entry name" value="F420_oxidored"/>
    <property type="match status" value="1"/>
</dbReference>
<proteinExistence type="predicted"/>
<keyword evidence="4" id="KW-1185">Reference proteome</keyword>
<feature type="domain" description="Pyrroline-5-carboxylate reductase catalytic N-terminal" evidence="2">
    <location>
        <begin position="2"/>
        <end position="95"/>
    </location>
</feature>
<organism evidence="3 4">
    <name type="scientific">Nocardiopsis suaedae</name>
    <dbReference type="NCBI Taxonomy" id="3018444"/>
    <lineage>
        <taxon>Bacteria</taxon>
        <taxon>Bacillati</taxon>
        <taxon>Actinomycetota</taxon>
        <taxon>Actinomycetes</taxon>
        <taxon>Streptosporangiales</taxon>
        <taxon>Nocardiopsidaceae</taxon>
        <taxon>Nocardiopsis</taxon>
    </lineage>
</organism>
<evidence type="ECO:0000256" key="1">
    <source>
        <dbReference type="ARBA" id="ARBA00023002"/>
    </source>
</evidence>
<dbReference type="InterPro" id="IPR051267">
    <property type="entry name" value="STEAP_metalloreductase"/>
</dbReference>
<evidence type="ECO:0000313" key="4">
    <source>
        <dbReference type="Proteomes" id="UP001165685"/>
    </source>
</evidence>
<dbReference type="InterPro" id="IPR036291">
    <property type="entry name" value="NAD(P)-bd_dom_sf"/>
</dbReference>
<dbReference type="InterPro" id="IPR028939">
    <property type="entry name" value="P5C_Rdtase_cat_N"/>
</dbReference>
<dbReference type="Proteomes" id="UP001165685">
    <property type="component" value="Unassembled WGS sequence"/>
</dbReference>
<dbReference type="PANTHER" id="PTHR14239">
    <property type="entry name" value="DUDULIN-RELATED"/>
    <property type="match status" value="1"/>
</dbReference>
<protein>
    <submittedName>
        <fullName evidence="3">NAD(P)-binding domain-containing protein</fullName>
    </submittedName>
</protein>
<evidence type="ECO:0000313" key="3">
    <source>
        <dbReference type="EMBL" id="MDA2804157.1"/>
    </source>
</evidence>
<sequence>MKIGVLGTGNMARVLGTAWVRAGHEIAVSGRSSDKARALADRLGGGAGVVEPEEVTEGQDAVLLAVPWEAVEDVLAGAGAGDGSLRGTALIDPVNAVDHGAGIVQVDGGGSAAQRIAGLAPGAHVVKAFHLFPAALWERPSPSAPPVVAMCGDDPGALDTAGVLVRDAGGVPAVLGPLSRSRQLEEVAGFAAALHLSGADPAAALPSTAGAS</sequence>
<comment type="caution">
    <text evidence="3">The sequence shown here is derived from an EMBL/GenBank/DDBJ whole genome shotgun (WGS) entry which is preliminary data.</text>
</comment>
<name>A0ABT4THI4_9ACTN</name>
<reference evidence="3" key="1">
    <citation type="submission" date="2023-01" db="EMBL/GenBank/DDBJ databases">
        <title>Draft genome sequence of Nocardiopsis sp. LSu2-4 isolated from halophytes.</title>
        <authorList>
            <person name="Duangmal K."/>
            <person name="Chantavorakit T."/>
        </authorList>
    </citation>
    <scope>NUCLEOTIDE SEQUENCE</scope>
    <source>
        <strain evidence="3">LSu2-4</strain>
    </source>
</reference>
<dbReference type="SUPFAM" id="SSF51735">
    <property type="entry name" value="NAD(P)-binding Rossmann-fold domains"/>
    <property type="match status" value="1"/>
</dbReference>
<gene>
    <name evidence="3" type="ORF">O4U47_06505</name>
</gene>